<feature type="domain" description="AMP-binding enzyme C-terminal" evidence="2">
    <location>
        <begin position="404"/>
        <end position="478"/>
    </location>
</feature>
<dbReference type="InterPro" id="IPR050237">
    <property type="entry name" value="ATP-dep_AMP-bd_enzyme"/>
</dbReference>
<dbReference type="PROSITE" id="PS00455">
    <property type="entry name" value="AMP_BINDING"/>
    <property type="match status" value="1"/>
</dbReference>
<dbReference type="Gene3D" id="3.40.50.12780">
    <property type="entry name" value="N-terminal domain of ligase-like"/>
    <property type="match status" value="1"/>
</dbReference>
<evidence type="ECO:0000259" key="1">
    <source>
        <dbReference type="Pfam" id="PF00501"/>
    </source>
</evidence>
<dbReference type="RefSeq" id="WP_143937539.1">
    <property type="nucleotide sequence ID" value="NZ_VKKG01000002.1"/>
</dbReference>
<dbReference type="Pfam" id="PF00501">
    <property type="entry name" value="AMP-binding"/>
    <property type="match status" value="1"/>
</dbReference>
<protein>
    <submittedName>
        <fullName evidence="3">AMP-binding protein</fullName>
    </submittedName>
</protein>
<feature type="domain" description="AMP-dependent synthetase/ligase" evidence="1">
    <location>
        <begin position="12"/>
        <end position="353"/>
    </location>
</feature>
<dbReference type="Pfam" id="PF13193">
    <property type="entry name" value="AMP-binding_C"/>
    <property type="match status" value="1"/>
</dbReference>
<dbReference type="Gene3D" id="3.30.300.30">
    <property type="match status" value="1"/>
</dbReference>
<dbReference type="GO" id="GO:0016878">
    <property type="term" value="F:acid-thiol ligase activity"/>
    <property type="evidence" value="ECO:0007669"/>
    <property type="project" value="UniProtKB-ARBA"/>
</dbReference>
<dbReference type="InterPro" id="IPR000873">
    <property type="entry name" value="AMP-dep_synth/lig_dom"/>
</dbReference>
<accession>A0A553K1S1</accession>
<proteinExistence type="predicted"/>
<sequence length="496" mass="52512">MFCDFLLTAGDDDAVVVIDGGQEYTYGQLRRSVDRLAAELGALGLAPGARIGLLGVNSFFWVAAYLAAFRVGVVVPLSDKLGADELAAQADFVELGAVLADRRQLRRVANAFGDRAVVTDAALAGDDVVRVADVPPRAVSPDDDAALMFTSGTTSRPKVVRLTHRNLMANARSIISYLELDATERMLVILPFHYVFGASLLHSHLAVGASLVLCNTFAFPETAIELIDRHSCTGLAGVPSSYQLLLKASSYSSRRLPSLRKVQQAGGRLAPELIQRLVEAQPDSRVFVMYGQTEATSRLSYLPPELLPTKLGSIGRGIPGVTLTVEGPDGHPVAPGEQGEIIAAGENISPGYLGDEAATAEKFVGGRMRTGDLATVDEEGFIHIVGRSGDFIKSWGYRISPQQVDEAALLHDKVAAAVTVGLPDPDAGEAVTLAVAPVPGGSLDGDEVLAFLRGHLPKHMVPSRVHVLDEIPLTANGKISRGHVRTLLAGEASVIP</sequence>
<organism evidence="3 4">
    <name type="scientific">Tessaracoccus rhinocerotis</name>
    <dbReference type="NCBI Taxonomy" id="1689449"/>
    <lineage>
        <taxon>Bacteria</taxon>
        <taxon>Bacillati</taxon>
        <taxon>Actinomycetota</taxon>
        <taxon>Actinomycetes</taxon>
        <taxon>Propionibacteriales</taxon>
        <taxon>Propionibacteriaceae</taxon>
        <taxon>Tessaracoccus</taxon>
    </lineage>
</organism>
<gene>
    <name evidence="3" type="ORF">FOJ82_05845</name>
</gene>
<evidence type="ECO:0000259" key="2">
    <source>
        <dbReference type="Pfam" id="PF13193"/>
    </source>
</evidence>
<dbReference type="AlphaFoldDB" id="A0A553K1S1"/>
<reference evidence="3 4" key="1">
    <citation type="submission" date="2019-07" db="EMBL/GenBank/DDBJ databases">
        <authorList>
            <person name="Zhou L.-Y."/>
        </authorList>
    </citation>
    <scope>NUCLEOTIDE SEQUENCE [LARGE SCALE GENOMIC DNA]</scope>
    <source>
        <strain evidence="3 4">YIM 101269</strain>
    </source>
</reference>
<evidence type="ECO:0000313" key="3">
    <source>
        <dbReference type="EMBL" id="TRY18644.1"/>
    </source>
</evidence>
<dbReference type="Proteomes" id="UP000317638">
    <property type="component" value="Unassembled WGS sequence"/>
</dbReference>
<dbReference type="SUPFAM" id="SSF56801">
    <property type="entry name" value="Acetyl-CoA synthetase-like"/>
    <property type="match status" value="1"/>
</dbReference>
<dbReference type="PANTHER" id="PTHR43767">
    <property type="entry name" value="LONG-CHAIN-FATTY-ACID--COA LIGASE"/>
    <property type="match status" value="1"/>
</dbReference>
<dbReference type="InterPro" id="IPR042099">
    <property type="entry name" value="ANL_N_sf"/>
</dbReference>
<comment type="caution">
    <text evidence="3">The sequence shown here is derived from an EMBL/GenBank/DDBJ whole genome shotgun (WGS) entry which is preliminary data.</text>
</comment>
<name>A0A553K1S1_9ACTN</name>
<dbReference type="InterPro" id="IPR020845">
    <property type="entry name" value="AMP-binding_CS"/>
</dbReference>
<dbReference type="PANTHER" id="PTHR43767:SF1">
    <property type="entry name" value="NONRIBOSOMAL PEPTIDE SYNTHASE PES1 (EUROFUNG)-RELATED"/>
    <property type="match status" value="1"/>
</dbReference>
<dbReference type="OrthoDB" id="8445630at2"/>
<dbReference type="InterPro" id="IPR045851">
    <property type="entry name" value="AMP-bd_C_sf"/>
</dbReference>
<keyword evidence="4" id="KW-1185">Reference proteome</keyword>
<evidence type="ECO:0000313" key="4">
    <source>
        <dbReference type="Proteomes" id="UP000317638"/>
    </source>
</evidence>
<dbReference type="EMBL" id="VKKG01000002">
    <property type="protein sequence ID" value="TRY18644.1"/>
    <property type="molecule type" value="Genomic_DNA"/>
</dbReference>
<dbReference type="InterPro" id="IPR025110">
    <property type="entry name" value="AMP-bd_C"/>
</dbReference>